<dbReference type="KEGG" id="rrd:RradSPS_3159"/>
<name>A0A023X7N8_RUBRA</name>
<keyword evidence="2" id="KW-0614">Plasmid</keyword>
<evidence type="ECO:0000313" key="2">
    <source>
        <dbReference type="EMBL" id="AHY48442.1"/>
    </source>
</evidence>
<protein>
    <submittedName>
        <fullName evidence="2">Uncharacterized protein</fullName>
    </submittedName>
</protein>
<accession>A0A023X7N8</accession>
<evidence type="ECO:0000313" key="3">
    <source>
        <dbReference type="Proteomes" id="UP000025229"/>
    </source>
</evidence>
<feature type="compositionally biased region" description="Gly residues" evidence="1">
    <location>
        <begin position="1"/>
        <end position="10"/>
    </location>
</feature>
<gene>
    <name evidence="2" type="ORF">RradSPS_3159</name>
</gene>
<dbReference type="Proteomes" id="UP000025229">
    <property type="component" value="Plasmid 3"/>
</dbReference>
<sequence length="82" mass="8812">MARAKGSGGKGKSRSATTGRYVTSEHGRSSPKLRERPRVPFSRQPIFSCRPRACQRTPQVPSQGFRPLPLTSPPPAAASLPA</sequence>
<feature type="compositionally biased region" description="Basic and acidic residues" evidence="1">
    <location>
        <begin position="23"/>
        <end position="38"/>
    </location>
</feature>
<feature type="region of interest" description="Disordered" evidence="1">
    <location>
        <begin position="1"/>
        <end position="82"/>
    </location>
</feature>
<dbReference type="EMBL" id="CP007517">
    <property type="protein sequence ID" value="AHY48442.1"/>
    <property type="molecule type" value="Genomic_DNA"/>
</dbReference>
<evidence type="ECO:0000256" key="1">
    <source>
        <dbReference type="SAM" id="MobiDB-lite"/>
    </source>
</evidence>
<organism evidence="2 3">
    <name type="scientific">Rubrobacter radiotolerans</name>
    <name type="common">Arthrobacter radiotolerans</name>
    <dbReference type="NCBI Taxonomy" id="42256"/>
    <lineage>
        <taxon>Bacteria</taxon>
        <taxon>Bacillati</taxon>
        <taxon>Actinomycetota</taxon>
        <taxon>Rubrobacteria</taxon>
        <taxon>Rubrobacterales</taxon>
        <taxon>Rubrobacteraceae</taxon>
        <taxon>Rubrobacter</taxon>
    </lineage>
</organism>
<keyword evidence="3" id="KW-1185">Reference proteome</keyword>
<dbReference type="AlphaFoldDB" id="A0A023X7N8"/>
<geneLocation type="plasmid" evidence="2">
    <name>3</name>
</geneLocation>
<proteinExistence type="predicted"/>
<dbReference type="HOGENOM" id="CLU_2556193_0_0_11"/>
<reference evidence="2 3" key="1">
    <citation type="submission" date="2014-03" db="EMBL/GenBank/DDBJ databases">
        <title>Complete genome sequence of the Radio-Resistant Rubrobacter radiotolerans RSPS-4.</title>
        <authorList>
            <person name="Egas C.C."/>
            <person name="Barroso C.C."/>
            <person name="Froufe H.J.C."/>
            <person name="Pacheco J.J."/>
            <person name="Albuquerque L.L."/>
            <person name="da Costa M.M.S."/>
        </authorList>
    </citation>
    <scope>NUCLEOTIDE SEQUENCE [LARGE SCALE GENOMIC DNA]</scope>
    <source>
        <strain evidence="2 3">RSPS-4</strain>
        <plasmid evidence="2 3">3</plasmid>
    </source>
</reference>